<dbReference type="Proteomes" id="UP001558613">
    <property type="component" value="Unassembled WGS sequence"/>
</dbReference>
<comment type="caution">
    <text evidence="2">The sequence shown here is derived from an EMBL/GenBank/DDBJ whole genome shotgun (WGS) entry which is preliminary data.</text>
</comment>
<name>A0ABR3NW71_9TELE</name>
<proteinExistence type="predicted"/>
<evidence type="ECO:0000313" key="3">
    <source>
        <dbReference type="Proteomes" id="UP001558613"/>
    </source>
</evidence>
<reference evidence="2 3" key="1">
    <citation type="submission" date="2023-09" db="EMBL/GenBank/DDBJ databases">
        <authorList>
            <person name="Wang M."/>
        </authorList>
    </citation>
    <scope>NUCLEOTIDE SEQUENCE [LARGE SCALE GENOMIC DNA]</scope>
    <source>
        <strain evidence="2">GT-2023</strain>
        <tissue evidence="2">Liver</tissue>
    </source>
</reference>
<feature type="region of interest" description="Disordered" evidence="1">
    <location>
        <begin position="1"/>
        <end position="35"/>
    </location>
</feature>
<gene>
    <name evidence="2" type="ORF">QQF64_015764</name>
</gene>
<feature type="region of interest" description="Disordered" evidence="1">
    <location>
        <begin position="61"/>
        <end position="89"/>
    </location>
</feature>
<accession>A0ABR3NW71</accession>
<feature type="compositionally biased region" description="Polar residues" evidence="1">
    <location>
        <begin position="69"/>
        <end position="80"/>
    </location>
</feature>
<organism evidence="2 3">
    <name type="scientific">Cirrhinus molitorella</name>
    <name type="common">mud carp</name>
    <dbReference type="NCBI Taxonomy" id="172907"/>
    <lineage>
        <taxon>Eukaryota</taxon>
        <taxon>Metazoa</taxon>
        <taxon>Chordata</taxon>
        <taxon>Craniata</taxon>
        <taxon>Vertebrata</taxon>
        <taxon>Euteleostomi</taxon>
        <taxon>Actinopterygii</taxon>
        <taxon>Neopterygii</taxon>
        <taxon>Teleostei</taxon>
        <taxon>Ostariophysi</taxon>
        <taxon>Cypriniformes</taxon>
        <taxon>Cyprinidae</taxon>
        <taxon>Labeoninae</taxon>
        <taxon>Labeonini</taxon>
        <taxon>Cirrhinus</taxon>
    </lineage>
</organism>
<protein>
    <submittedName>
        <fullName evidence="2">Uncharacterized protein</fullName>
    </submittedName>
</protein>
<dbReference type="EMBL" id="JAYMGO010000002">
    <property type="protein sequence ID" value="KAL1281164.1"/>
    <property type="molecule type" value="Genomic_DNA"/>
</dbReference>
<sequence length="89" mass="10080">MGKHLKTPVTRAADQRSAFGAALNDESKRFSPQYTNTDDTQILQQNKTCIRYSLTSLLFSRHQHKTHPKTSQEASSSISNTHKRAFETT</sequence>
<evidence type="ECO:0000256" key="1">
    <source>
        <dbReference type="SAM" id="MobiDB-lite"/>
    </source>
</evidence>
<evidence type="ECO:0000313" key="2">
    <source>
        <dbReference type="EMBL" id="KAL1281164.1"/>
    </source>
</evidence>
<keyword evidence="3" id="KW-1185">Reference proteome</keyword>